<keyword evidence="2" id="KW-1185">Reference proteome</keyword>
<gene>
    <name evidence="1" type="ORF">ACFQ63_00540</name>
</gene>
<evidence type="ECO:0000313" key="1">
    <source>
        <dbReference type="EMBL" id="MFE5978177.1"/>
    </source>
</evidence>
<evidence type="ECO:0000313" key="2">
    <source>
        <dbReference type="Proteomes" id="UP001600424"/>
    </source>
</evidence>
<dbReference type="Proteomes" id="UP001600424">
    <property type="component" value="Unassembled WGS sequence"/>
</dbReference>
<comment type="caution">
    <text evidence="1">The sequence shown here is derived from an EMBL/GenBank/DDBJ whole genome shotgun (WGS) entry which is preliminary data.</text>
</comment>
<sequence>MPASVLRRQFVWTPIPAGRVALVPGHPTPMALLSVLLTPRLIGPPGDRKLSDFGMQTWPERLAALRFDVFRGTQPVTAHRVPHLTIEQKEVRFTTAGQLSAWKALFTGDSPVVPYRTTSYGDRGIREFPAAEAAAEVREAYTATARVHLDHHGRDPETDPELRAALSRVTAMWQAGLAPPDGAADGNPSAPRSALAQAYAFYQRESDALTALPPSTAVPVHEFHETVSRLADHPLLLRALGLLVDLAVEPAPLTAAGGAKELRVVPKWPSPDGSVPPGWSYATQDDLSPKTAYLLEGKRFVTASLQGPTATELKRGMLPLAGTGVASPAEDAGARYEVMPFDVDGAALRMVGVAESDRAGTASRDRADVGALPALRSMGFALVERDRVEEHRRQLQRAAQRATADGLTSQPVTADSLLGGYRVDVFDVTRRKWFPLCRRRVRYKIGDVTIGQETSGGSGPAGLLEEGFVRPEAATTGAGAQDDLYLHQIVLRFDGWSPVVERPERIVDTGDDMPVAVDPPPFDAVVETDPGSLPRLRFGRDYRLRVRIADLAGGGLRPDETEPEEERTNVFRHHRFEPLPPPELVPTRKLADGETLDLMVIRSDRDTTVEAYAAAHGHRAFDLRHLLAPACSLELALQHERTFDAALGHDVPTEKVKEFFEVAKRADRSLSDIAGAVVVGTETGSTVPAPYVFLPETGVSPPWLPDPATTHLALRPRRRPLDPESGKYGTVVGDKRTGLWQGTWPTYEPISLRLVGGPRGCTLTRSPDQRTFTVELGPAEEVTFDIPSCPGNRSVQLFGIVTWLGIDPTDPTEFKPITEGSNRLVTPPRTVTLVHAVQRPLTIPSGLLAARRIAGETSAVLNTDDLHIHIASTGRLDLRAEWTDHEDLPPHKPAEPRRTAILGSYDVRRAPQHEAFPTIRQEFGDTRRRHVTYRATAVSRFQDCFPRATAADPQACLSEGVLEVTDVPSSARPPAPKVLHTVPTFRWTRSHDGRKSLTRWRYGGGLRVLLERPWYVSGDDERLAVLTWPSPSAPADVLRHVSVAGRDPIWTTGAPPAVLSRSDVVAPRGDRVDLPELERAVDVIAYPVHFDGTADRWYADIDLSPLVTASYFPFVRLALARYQDHTVDGVPTLSPSVLTEPVQLPPHRRLLVTRTTGRATVLLDGLGPAGPRPNLVRTELQVGSDPAADGGGAGWSTVFRTTGSLGQARDLDLPATGDRPQRIVVQEYETHPPATNETGSAVEGPGRLVYADIVPLGVW</sequence>
<dbReference type="EMBL" id="JBHTRV010000001">
    <property type="protein sequence ID" value="MFE5978177.1"/>
    <property type="molecule type" value="Genomic_DNA"/>
</dbReference>
<organism evidence="1 2">
    <name type="scientific">Streptomyces wedmorensis</name>
    <dbReference type="NCBI Taxonomy" id="43759"/>
    <lineage>
        <taxon>Bacteria</taxon>
        <taxon>Bacillati</taxon>
        <taxon>Actinomycetota</taxon>
        <taxon>Actinomycetes</taxon>
        <taxon>Kitasatosporales</taxon>
        <taxon>Streptomycetaceae</taxon>
        <taxon>Streptomyces</taxon>
    </lineage>
</organism>
<reference evidence="1 2" key="1">
    <citation type="submission" date="2024-09" db="EMBL/GenBank/DDBJ databases">
        <title>The Natural Products Discovery Center: Release of the First 8490 Sequenced Strains for Exploring Actinobacteria Biosynthetic Diversity.</title>
        <authorList>
            <person name="Kalkreuter E."/>
            <person name="Kautsar S.A."/>
            <person name="Yang D."/>
            <person name="Bader C.D."/>
            <person name="Teijaro C.N."/>
            <person name="Fluegel L."/>
            <person name="Davis C.M."/>
            <person name="Simpson J.R."/>
            <person name="Lauterbach L."/>
            <person name="Steele A.D."/>
            <person name="Gui C."/>
            <person name="Meng S."/>
            <person name="Li G."/>
            <person name="Viehrig K."/>
            <person name="Ye F."/>
            <person name="Su P."/>
            <person name="Kiefer A.F."/>
            <person name="Nichols A."/>
            <person name="Cepeda A.J."/>
            <person name="Yan W."/>
            <person name="Fan B."/>
            <person name="Jiang Y."/>
            <person name="Adhikari A."/>
            <person name="Zheng C.-J."/>
            <person name="Schuster L."/>
            <person name="Cowan T.M."/>
            <person name="Smanski M.J."/>
            <person name="Chevrette M.G."/>
            <person name="De Carvalho L.P.S."/>
            <person name="Shen B."/>
        </authorList>
    </citation>
    <scope>NUCLEOTIDE SEQUENCE [LARGE SCALE GENOMIC DNA]</scope>
    <source>
        <strain evidence="1 2">NPDC056472</strain>
    </source>
</reference>
<proteinExistence type="predicted"/>
<name>A0ABW6ILW0_STRWE</name>
<protein>
    <submittedName>
        <fullName evidence="1">Uncharacterized protein</fullName>
    </submittedName>
</protein>
<accession>A0ABW6ILW0</accession>
<dbReference type="RefSeq" id="WP_386250941.1">
    <property type="nucleotide sequence ID" value="NZ_JBHTRV010000001.1"/>
</dbReference>